<organism evidence="1 2">
    <name type="scientific">Adhaeribacter terrigena</name>
    <dbReference type="NCBI Taxonomy" id="2793070"/>
    <lineage>
        <taxon>Bacteria</taxon>
        <taxon>Pseudomonadati</taxon>
        <taxon>Bacteroidota</taxon>
        <taxon>Cytophagia</taxon>
        <taxon>Cytophagales</taxon>
        <taxon>Hymenobacteraceae</taxon>
        <taxon>Adhaeribacter</taxon>
    </lineage>
</organism>
<dbReference type="Gene3D" id="3.30.40.220">
    <property type="match status" value="1"/>
</dbReference>
<dbReference type="Proteomes" id="UP000644147">
    <property type="component" value="Unassembled WGS sequence"/>
</dbReference>
<dbReference type="RefSeq" id="WP_200505803.1">
    <property type="nucleotide sequence ID" value="NZ_JAEHFX010000003.1"/>
</dbReference>
<gene>
    <name evidence="1" type="ORF">I5M27_08690</name>
</gene>
<keyword evidence="2" id="KW-1185">Reference proteome</keyword>
<name>A0ABS1C0W9_9BACT</name>
<comment type="caution">
    <text evidence="1">The sequence shown here is derived from an EMBL/GenBank/DDBJ whole genome shotgun (WGS) entry which is preliminary data.</text>
</comment>
<protein>
    <recommendedName>
        <fullName evidence="3">HNH endonuclease</fullName>
    </recommendedName>
</protein>
<reference evidence="1 2" key="1">
    <citation type="submission" date="2020-12" db="EMBL/GenBank/DDBJ databases">
        <title>Bacterial novel species Adhaeribacter sp. BT258 isolated from soil.</title>
        <authorList>
            <person name="Jung H.-Y."/>
        </authorList>
    </citation>
    <scope>NUCLEOTIDE SEQUENCE [LARGE SCALE GENOMIC DNA]</scope>
    <source>
        <strain evidence="1 2">BT258</strain>
    </source>
</reference>
<accession>A0ABS1C0W9</accession>
<dbReference type="EMBL" id="JAEHFX010000003">
    <property type="protein sequence ID" value="MBK0403062.1"/>
    <property type="molecule type" value="Genomic_DNA"/>
</dbReference>
<evidence type="ECO:0000313" key="2">
    <source>
        <dbReference type="Proteomes" id="UP000644147"/>
    </source>
</evidence>
<proteinExistence type="predicted"/>
<evidence type="ECO:0000313" key="1">
    <source>
        <dbReference type="EMBL" id="MBK0403062.1"/>
    </source>
</evidence>
<sequence>MFTRQDRLKIFNQKKKKVERRTNKEGIITEKVIPGFENTTFEQFEEWFDETTFNQGCNYCGTTNHRSLELYQMQRAGLRPDATRGGKRGKRLELDRVDPRQPYDNLQNLVWCCYWCNNAKSNFFTAEEFKPIAVAMRAALSAI</sequence>
<evidence type="ECO:0008006" key="3">
    <source>
        <dbReference type="Google" id="ProtNLM"/>
    </source>
</evidence>